<feature type="transmembrane region" description="Helical" evidence="8">
    <location>
        <begin position="96"/>
        <end position="129"/>
    </location>
</feature>
<protein>
    <submittedName>
        <fullName evidence="10">Arsenical pump membrane protein</fullName>
    </submittedName>
</protein>
<keyword evidence="10" id="KW-0614">Plasmid</keyword>
<dbReference type="PANTHER" id="PTHR43302:SF5">
    <property type="entry name" value="TRANSPORTER ARSB-RELATED"/>
    <property type="match status" value="1"/>
</dbReference>
<evidence type="ECO:0000256" key="7">
    <source>
        <dbReference type="ARBA" id="ARBA00023136"/>
    </source>
</evidence>
<dbReference type="GO" id="GO:0005886">
    <property type="term" value="C:plasma membrane"/>
    <property type="evidence" value="ECO:0007669"/>
    <property type="project" value="UniProtKB-SubCell"/>
</dbReference>
<evidence type="ECO:0000259" key="9">
    <source>
        <dbReference type="Pfam" id="PF03600"/>
    </source>
</evidence>
<feature type="transmembrane region" description="Helical" evidence="8">
    <location>
        <begin position="173"/>
        <end position="196"/>
    </location>
</feature>
<evidence type="ECO:0000313" key="11">
    <source>
        <dbReference type="Proteomes" id="UP000000447"/>
    </source>
</evidence>
<dbReference type="Proteomes" id="UP000000447">
    <property type="component" value="Plasmid unnamed"/>
</dbReference>
<dbReference type="EMBL" id="CP001276">
    <property type="protein sequence ID" value="ACM06848.1"/>
    <property type="molecule type" value="Genomic_DNA"/>
</dbReference>
<proteinExistence type="inferred from homology"/>
<feature type="transmembrane region" description="Helical" evidence="8">
    <location>
        <begin position="29"/>
        <end position="53"/>
    </location>
</feature>
<comment type="subcellular location">
    <subcellularLocation>
        <location evidence="1">Cell membrane</location>
        <topology evidence="1">Multi-pass membrane protein</topology>
    </subcellularLocation>
</comment>
<dbReference type="KEGG" id="tro:trd_A0744"/>
<dbReference type="RefSeq" id="WP_012642835.1">
    <property type="nucleotide sequence ID" value="NC_011961.1"/>
</dbReference>
<dbReference type="PANTHER" id="PTHR43302">
    <property type="entry name" value="TRANSPORTER ARSB-RELATED"/>
    <property type="match status" value="1"/>
</dbReference>
<reference evidence="10 11" key="1">
    <citation type="journal article" date="2009" name="PLoS ONE">
        <title>Complete genome sequence of the aerobic CO-oxidizing thermophile Thermomicrobium roseum.</title>
        <authorList>
            <person name="Wu D."/>
            <person name="Raymond J."/>
            <person name="Wu M."/>
            <person name="Chatterji S."/>
            <person name="Ren Q."/>
            <person name="Graham J.E."/>
            <person name="Bryant D.A."/>
            <person name="Robb F."/>
            <person name="Colman A."/>
            <person name="Tallon L.J."/>
            <person name="Badger J.H."/>
            <person name="Madupu R."/>
            <person name="Ward N.L."/>
            <person name="Eisen J.A."/>
        </authorList>
    </citation>
    <scope>NUCLEOTIDE SEQUENCE [LARGE SCALE GENOMIC DNA]</scope>
    <source>
        <strain evidence="11">ATCC 27502 / DSM 5159 / P-2</strain>
        <plasmid evidence="10">unnamed</plasmid>
    </source>
</reference>
<name>B9L4N0_THERP</name>
<feature type="transmembrane region" description="Helical" evidence="8">
    <location>
        <begin position="274"/>
        <end position="292"/>
    </location>
</feature>
<comment type="similarity">
    <text evidence="2">Belongs to the CitM (TC 2.A.11) transporter family.</text>
</comment>
<evidence type="ECO:0000256" key="6">
    <source>
        <dbReference type="ARBA" id="ARBA00022989"/>
    </source>
</evidence>
<dbReference type="AlphaFoldDB" id="B9L4N0"/>
<keyword evidence="6 8" id="KW-1133">Transmembrane helix</keyword>
<dbReference type="InterPro" id="IPR000802">
    <property type="entry name" value="Arsenical_pump_ArsB"/>
</dbReference>
<gene>
    <name evidence="10" type="ordered locus">trd_A0744</name>
</gene>
<sequence>MQVVLGLGIFAATLIGIFARPARLSEAHAALLGALAMLLTGIVSPETAAAALYHEWNVYLFFLGLMVTTALAERAGVFTMLARAAAIWANGSSRRLYLMLFLIGALVTAFLSNDATALLLTPVVATLVIQLRLSPVPYLFATTFIADTASFLLPVSNPINVLLLGERIDLPTFFRFLLAPALFAILANYIIFAWWFRHDLRMVYDPARLPVLDSRRQQTARLTLSGLAVLALVEVTAAWYHLPLGPVAVLGACALALLAWRIGQLDWKSVVRSISWSLFGFLTGMVIVVRGLTELGLTERFGTWLLALGAGSTLRAILVTAFGTALGANLINNVPMALVMRAALETSAPATLPQEALRYAALLGADLGPNVTTVGSLATILWVLLLRRYGITVSVRQYILLGFLLVPLLLAAGSLAIWLQL</sequence>
<dbReference type="Pfam" id="PF03600">
    <property type="entry name" value="CitMHS"/>
    <property type="match status" value="1"/>
</dbReference>
<dbReference type="HOGENOM" id="CLU_043931_0_0_0"/>
<feature type="transmembrane region" description="Helical" evidence="8">
    <location>
        <begin position="304"/>
        <end position="331"/>
    </location>
</feature>
<geneLocation type="plasmid" evidence="11">
    <name>Tros</name>
</geneLocation>
<dbReference type="GO" id="GO:0015105">
    <property type="term" value="F:arsenite transmembrane transporter activity"/>
    <property type="evidence" value="ECO:0007669"/>
    <property type="project" value="InterPro"/>
</dbReference>
<keyword evidence="11" id="KW-1185">Reference proteome</keyword>
<feature type="domain" description="Citrate transporter-like" evidence="9">
    <location>
        <begin position="24"/>
        <end position="357"/>
    </location>
</feature>
<evidence type="ECO:0000256" key="5">
    <source>
        <dbReference type="ARBA" id="ARBA00022692"/>
    </source>
</evidence>
<dbReference type="eggNOG" id="COG1055">
    <property type="taxonomic scope" value="Bacteria"/>
</dbReference>
<evidence type="ECO:0000256" key="2">
    <source>
        <dbReference type="ARBA" id="ARBA00009843"/>
    </source>
</evidence>
<dbReference type="InterPro" id="IPR004680">
    <property type="entry name" value="Cit_transptr-like_dom"/>
</dbReference>
<feature type="transmembrane region" description="Helical" evidence="8">
    <location>
        <begin position="367"/>
        <end position="386"/>
    </location>
</feature>
<evidence type="ECO:0000256" key="3">
    <source>
        <dbReference type="ARBA" id="ARBA00022448"/>
    </source>
</evidence>
<keyword evidence="7 8" id="KW-0472">Membrane</keyword>
<evidence type="ECO:0000256" key="1">
    <source>
        <dbReference type="ARBA" id="ARBA00004651"/>
    </source>
</evidence>
<keyword evidence="5 8" id="KW-0812">Transmembrane</keyword>
<feature type="transmembrane region" description="Helical" evidence="8">
    <location>
        <begin position="398"/>
        <end position="419"/>
    </location>
</feature>
<feature type="transmembrane region" description="Helical" evidence="8">
    <location>
        <begin position="60"/>
        <end position="84"/>
    </location>
</feature>
<organism evidence="10 11">
    <name type="scientific">Thermomicrobium roseum (strain ATCC 27502 / DSM 5159 / P-2)</name>
    <dbReference type="NCBI Taxonomy" id="309801"/>
    <lineage>
        <taxon>Bacteria</taxon>
        <taxon>Pseudomonadati</taxon>
        <taxon>Thermomicrobiota</taxon>
        <taxon>Thermomicrobia</taxon>
        <taxon>Thermomicrobiales</taxon>
        <taxon>Thermomicrobiaceae</taxon>
        <taxon>Thermomicrobium</taxon>
    </lineage>
</organism>
<evidence type="ECO:0000256" key="8">
    <source>
        <dbReference type="SAM" id="Phobius"/>
    </source>
</evidence>
<evidence type="ECO:0000256" key="4">
    <source>
        <dbReference type="ARBA" id="ARBA00022475"/>
    </source>
</evidence>
<keyword evidence="4" id="KW-1003">Cell membrane</keyword>
<accession>B9L4N0</accession>
<keyword evidence="3" id="KW-0813">Transport</keyword>
<dbReference type="PRINTS" id="PR00758">
    <property type="entry name" value="ARSENICPUMP"/>
</dbReference>
<evidence type="ECO:0000313" key="10">
    <source>
        <dbReference type="EMBL" id="ACM06848.1"/>
    </source>
</evidence>